<dbReference type="Gene3D" id="1.20.1250.20">
    <property type="entry name" value="MFS general substrate transporter like domains"/>
    <property type="match status" value="2"/>
</dbReference>
<evidence type="ECO:0000256" key="3">
    <source>
        <dbReference type="ARBA" id="ARBA00022475"/>
    </source>
</evidence>
<dbReference type="OrthoDB" id="478565at2"/>
<dbReference type="Pfam" id="PF07690">
    <property type="entry name" value="MFS_1"/>
    <property type="match status" value="1"/>
</dbReference>
<feature type="transmembrane region" description="Helical" evidence="7">
    <location>
        <begin position="363"/>
        <end position="381"/>
    </location>
</feature>
<dbReference type="InterPro" id="IPR020846">
    <property type="entry name" value="MFS_dom"/>
</dbReference>
<keyword evidence="6 7" id="KW-0472">Membrane</keyword>
<feature type="transmembrane region" description="Helical" evidence="7">
    <location>
        <begin position="297"/>
        <end position="316"/>
    </location>
</feature>
<keyword evidence="5 7" id="KW-1133">Transmembrane helix</keyword>
<keyword evidence="10" id="KW-1185">Reference proteome</keyword>
<dbReference type="InterPro" id="IPR047200">
    <property type="entry name" value="MFS_YcaD-like"/>
</dbReference>
<evidence type="ECO:0000313" key="10">
    <source>
        <dbReference type="Proteomes" id="UP000239663"/>
    </source>
</evidence>
<evidence type="ECO:0000256" key="7">
    <source>
        <dbReference type="SAM" id="Phobius"/>
    </source>
</evidence>
<dbReference type="AlphaFoldDB" id="A0A2S7MVC0"/>
<dbReference type="GO" id="GO:0022857">
    <property type="term" value="F:transmembrane transporter activity"/>
    <property type="evidence" value="ECO:0007669"/>
    <property type="project" value="InterPro"/>
</dbReference>
<evidence type="ECO:0000259" key="8">
    <source>
        <dbReference type="PROSITE" id="PS50850"/>
    </source>
</evidence>
<dbReference type="InterPro" id="IPR011701">
    <property type="entry name" value="MFS"/>
</dbReference>
<comment type="subcellular location">
    <subcellularLocation>
        <location evidence="1">Cell membrane</location>
        <topology evidence="1">Multi-pass membrane protein</topology>
    </subcellularLocation>
</comment>
<dbReference type="RefSeq" id="WP_104850899.1">
    <property type="nucleotide sequence ID" value="NZ_PKOZ01000024.1"/>
</dbReference>
<dbReference type="EMBL" id="PKOZ01000024">
    <property type="protein sequence ID" value="PQD93733.1"/>
    <property type="molecule type" value="Genomic_DNA"/>
</dbReference>
<name>A0A2S7MVC0_9BACI</name>
<feature type="transmembrane region" description="Helical" evidence="7">
    <location>
        <begin position="134"/>
        <end position="155"/>
    </location>
</feature>
<comment type="caution">
    <text evidence="9">The sequence shown here is derived from an EMBL/GenBank/DDBJ whole genome shotgun (WGS) entry which is preliminary data.</text>
</comment>
<evidence type="ECO:0000256" key="6">
    <source>
        <dbReference type="ARBA" id="ARBA00023136"/>
    </source>
</evidence>
<feature type="transmembrane region" description="Helical" evidence="7">
    <location>
        <begin position="96"/>
        <end position="113"/>
    </location>
</feature>
<feature type="transmembrane region" description="Helical" evidence="7">
    <location>
        <begin position="207"/>
        <end position="225"/>
    </location>
</feature>
<evidence type="ECO:0000256" key="4">
    <source>
        <dbReference type="ARBA" id="ARBA00022692"/>
    </source>
</evidence>
<dbReference type="GO" id="GO:0005886">
    <property type="term" value="C:plasma membrane"/>
    <property type="evidence" value="ECO:0007669"/>
    <property type="project" value="UniProtKB-SubCell"/>
</dbReference>
<keyword evidence="2" id="KW-0813">Transport</keyword>
<feature type="transmembrane region" description="Helical" evidence="7">
    <location>
        <begin position="70"/>
        <end position="90"/>
    </location>
</feature>
<feature type="transmembrane region" description="Helical" evidence="7">
    <location>
        <begin position="273"/>
        <end position="291"/>
    </location>
</feature>
<reference evidence="9 10" key="1">
    <citation type="submission" date="2017-12" db="EMBL/GenBank/DDBJ databases">
        <title>Taxonomic description and draft genome of Pradoshia cofamensis Gen. nov., sp. nov., a thermotolerant bacillale isolated from anterior gut of earthworm Eisenia fetida.</title>
        <authorList>
            <person name="Saha T."/>
            <person name="Chakraborty R."/>
        </authorList>
    </citation>
    <scope>NUCLEOTIDE SEQUENCE [LARGE SCALE GENOMIC DNA]</scope>
    <source>
        <strain evidence="9 10">EAG3</strain>
    </source>
</reference>
<protein>
    <submittedName>
        <fullName evidence="9">MFS transporter</fullName>
    </submittedName>
</protein>
<feature type="transmembrane region" description="Helical" evidence="7">
    <location>
        <begin position="47"/>
        <end position="63"/>
    </location>
</feature>
<feature type="transmembrane region" description="Helical" evidence="7">
    <location>
        <begin position="161"/>
        <end position="180"/>
    </location>
</feature>
<dbReference type="InterPro" id="IPR036259">
    <property type="entry name" value="MFS_trans_sf"/>
</dbReference>
<dbReference type="Proteomes" id="UP000239663">
    <property type="component" value="Unassembled WGS sequence"/>
</dbReference>
<evidence type="ECO:0000256" key="5">
    <source>
        <dbReference type="ARBA" id="ARBA00022989"/>
    </source>
</evidence>
<dbReference type="PANTHER" id="PTHR23521:SF2">
    <property type="entry name" value="TRANSPORTER MFS SUPERFAMILY"/>
    <property type="match status" value="1"/>
</dbReference>
<feature type="transmembrane region" description="Helical" evidence="7">
    <location>
        <begin position="328"/>
        <end position="351"/>
    </location>
</feature>
<feature type="domain" description="Major facilitator superfamily (MFS) profile" evidence="8">
    <location>
        <begin position="9"/>
        <end position="386"/>
    </location>
</feature>
<dbReference type="PANTHER" id="PTHR23521">
    <property type="entry name" value="TRANSPORTER MFS SUPERFAMILY"/>
    <property type="match status" value="1"/>
</dbReference>
<dbReference type="SUPFAM" id="SSF103473">
    <property type="entry name" value="MFS general substrate transporter"/>
    <property type="match status" value="1"/>
</dbReference>
<organism evidence="9 10">
    <name type="scientific">Pradoshia eiseniae</name>
    <dbReference type="NCBI Taxonomy" id="2064768"/>
    <lineage>
        <taxon>Bacteria</taxon>
        <taxon>Bacillati</taxon>
        <taxon>Bacillota</taxon>
        <taxon>Bacilli</taxon>
        <taxon>Bacillales</taxon>
        <taxon>Bacillaceae</taxon>
        <taxon>Pradoshia</taxon>
    </lineage>
</organism>
<accession>A0A2S7MVC0</accession>
<keyword evidence="4 7" id="KW-0812">Transmembrane</keyword>
<evidence type="ECO:0000256" key="1">
    <source>
        <dbReference type="ARBA" id="ARBA00004651"/>
    </source>
</evidence>
<gene>
    <name evidence="9" type="ORF">CYL18_18185</name>
</gene>
<evidence type="ECO:0000313" key="9">
    <source>
        <dbReference type="EMBL" id="PQD93733.1"/>
    </source>
</evidence>
<keyword evidence="3" id="KW-1003">Cell membrane</keyword>
<feature type="transmembrane region" description="Helical" evidence="7">
    <location>
        <begin position="245"/>
        <end position="264"/>
    </location>
</feature>
<dbReference type="PROSITE" id="PS50850">
    <property type="entry name" value="MFS"/>
    <property type="match status" value="1"/>
</dbReference>
<feature type="transmembrane region" description="Helical" evidence="7">
    <location>
        <begin position="12"/>
        <end position="35"/>
    </location>
</feature>
<dbReference type="CDD" id="cd17477">
    <property type="entry name" value="MFS_YcaD_like"/>
    <property type="match status" value="1"/>
</dbReference>
<sequence>MDTRYEKIRFWSLIILVGVSGFSQGMLLPLISIIFEQDGVSSSMNGLNATGLYLGILLISPFMEIPLRKFGYKPLIMFGGLTVVCAFLLFPFLDSFWFWFILRMIIGIGDHTLHFTTQTWITAFTPMQRRGRNLAVYGLSFSLGFAAGPLLANLLEINRSLPFMVASSISLLAWLTVFLLKNEHPEEDTEGASFLGTLRRFKRVAKYAWVAFLPPFGYGFLEASLNGNFPVYALRMDLDVQQVSLILPAFAIGSLVSQIPLGILSDTIGRKRVLLLVLTGGSATFLAAGYIEQSAVGLFAAIFIAGMFVGSTFSLGMSYMTDLLPAQLLPAGNIIFGVVFSIGSISGPFFGGLAIQYMPNGNFLLILGLMLALVIIAVSLFQPKNETEKKGMQSSLELHPE</sequence>
<evidence type="ECO:0000256" key="2">
    <source>
        <dbReference type="ARBA" id="ARBA00022448"/>
    </source>
</evidence>
<proteinExistence type="predicted"/>